<name>A0A9X3D9T0_9ACTN</name>
<evidence type="ECO:0000313" key="1">
    <source>
        <dbReference type="EMBL" id="MCX2966664.1"/>
    </source>
</evidence>
<proteinExistence type="predicted"/>
<organism evidence="1 2">
    <name type="scientific">Gordonia aquimaris</name>
    <dbReference type="NCBI Taxonomy" id="2984863"/>
    <lineage>
        <taxon>Bacteria</taxon>
        <taxon>Bacillati</taxon>
        <taxon>Actinomycetota</taxon>
        <taxon>Actinomycetes</taxon>
        <taxon>Mycobacteriales</taxon>
        <taxon>Gordoniaceae</taxon>
        <taxon>Gordonia</taxon>
    </lineage>
</organism>
<protein>
    <recommendedName>
        <fullName evidence="3">DUF3263 domain-containing protein</fullName>
    </recommendedName>
</protein>
<dbReference type="Proteomes" id="UP001143347">
    <property type="component" value="Unassembled WGS sequence"/>
</dbReference>
<accession>A0A9X3D9T0</accession>
<evidence type="ECO:0008006" key="3">
    <source>
        <dbReference type="Google" id="ProtNLM"/>
    </source>
</evidence>
<dbReference type="EMBL" id="JAPKFM010000030">
    <property type="protein sequence ID" value="MCX2966664.1"/>
    <property type="molecule type" value="Genomic_DNA"/>
</dbReference>
<evidence type="ECO:0000313" key="2">
    <source>
        <dbReference type="Proteomes" id="UP001143347"/>
    </source>
</evidence>
<gene>
    <name evidence="1" type="ORF">OSB52_21535</name>
</gene>
<comment type="caution">
    <text evidence="1">The sequence shown here is derived from an EMBL/GenBank/DDBJ whole genome shotgun (WGS) entry which is preliminary data.</text>
</comment>
<dbReference type="AlphaFoldDB" id="A0A9X3D9T0"/>
<sequence>MIDFEKHWYQLGGGSSSAIAEQFGLTDREFFDEVDRIVADDPPATLTSGELRRMRGVIRRRRWMAR</sequence>
<keyword evidence="2" id="KW-1185">Reference proteome</keyword>
<reference evidence="1" key="1">
    <citation type="submission" date="2022-10" db="EMBL/GenBank/DDBJ databases">
        <title>WGS of marine actinomycetes from Thailand.</title>
        <authorList>
            <person name="Thawai C."/>
        </authorList>
    </citation>
    <scope>NUCLEOTIDE SEQUENCE</scope>
    <source>
        <strain evidence="1">SW21</strain>
    </source>
</reference>